<evidence type="ECO:0000313" key="4">
    <source>
        <dbReference type="EMBL" id="MCR2803427.1"/>
    </source>
</evidence>
<dbReference type="SUPFAM" id="SSF46689">
    <property type="entry name" value="Homeodomain-like"/>
    <property type="match status" value="1"/>
</dbReference>
<keyword evidence="1 2" id="KW-0238">DNA-binding</keyword>
<reference evidence="4" key="1">
    <citation type="submission" date="2022-08" db="EMBL/GenBank/DDBJ databases">
        <title>The genomic sequence of strain Paenibacillus sp. SCIV0701.</title>
        <authorList>
            <person name="Zhao H."/>
        </authorList>
    </citation>
    <scope>NUCLEOTIDE SEQUENCE</scope>
    <source>
        <strain evidence="4">SCIV0701</strain>
    </source>
</reference>
<dbReference type="Gene3D" id="1.10.10.60">
    <property type="entry name" value="Homeodomain-like"/>
    <property type="match status" value="1"/>
</dbReference>
<feature type="domain" description="HTH tetR-type" evidence="3">
    <location>
        <begin position="7"/>
        <end position="67"/>
    </location>
</feature>
<dbReference type="InterPro" id="IPR009057">
    <property type="entry name" value="Homeodomain-like_sf"/>
</dbReference>
<sequence>MTMTDETDIKTKILLSAKKLFAVQGFDGTTIRQICEEAGVNIAMVSYHFGGKDNLFGALFEAFIPNAQLSSVDPNMPPVIGVKLVIREVTLYRLSDPQMISIIQQEISMNSPRIQKIREHVMPMWRLLRKWIAEGREHGLFQFRSLDTAFMSVAGTLLFHRHQEYWKVLLEEDTSDVEATIEDMTEYILHGLQYSGE</sequence>
<evidence type="ECO:0000313" key="5">
    <source>
        <dbReference type="Proteomes" id="UP001141950"/>
    </source>
</evidence>
<dbReference type="RefSeq" id="WP_257443684.1">
    <property type="nucleotide sequence ID" value="NZ_JANIPJ010000003.1"/>
</dbReference>
<comment type="caution">
    <text evidence="4">The sequence shown here is derived from an EMBL/GenBank/DDBJ whole genome shotgun (WGS) entry which is preliminary data.</text>
</comment>
<accession>A0A9X2MTG4</accession>
<dbReference type="PROSITE" id="PS50977">
    <property type="entry name" value="HTH_TETR_2"/>
    <property type="match status" value="1"/>
</dbReference>
<protein>
    <submittedName>
        <fullName evidence="4">TetR family transcriptional regulator</fullName>
    </submittedName>
</protein>
<dbReference type="Proteomes" id="UP001141950">
    <property type="component" value="Unassembled WGS sequence"/>
</dbReference>
<dbReference type="InterPro" id="IPR036271">
    <property type="entry name" value="Tet_transcr_reg_TetR-rel_C_sf"/>
</dbReference>
<dbReference type="GO" id="GO:0006355">
    <property type="term" value="P:regulation of DNA-templated transcription"/>
    <property type="evidence" value="ECO:0007669"/>
    <property type="project" value="UniProtKB-ARBA"/>
</dbReference>
<dbReference type="PROSITE" id="PS01081">
    <property type="entry name" value="HTH_TETR_1"/>
    <property type="match status" value="1"/>
</dbReference>
<dbReference type="InterPro" id="IPR023772">
    <property type="entry name" value="DNA-bd_HTH_TetR-type_CS"/>
</dbReference>
<gene>
    <name evidence="4" type="ORF">NQZ67_05965</name>
</gene>
<name>A0A9X2MTG4_9BACL</name>
<dbReference type="InterPro" id="IPR050109">
    <property type="entry name" value="HTH-type_TetR-like_transc_reg"/>
</dbReference>
<dbReference type="AlphaFoldDB" id="A0A9X2MTG4"/>
<feature type="DNA-binding region" description="H-T-H motif" evidence="2">
    <location>
        <begin position="30"/>
        <end position="49"/>
    </location>
</feature>
<dbReference type="Pfam" id="PF00440">
    <property type="entry name" value="TetR_N"/>
    <property type="match status" value="1"/>
</dbReference>
<dbReference type="SUPFAM" id="SSF48498">
    <property type="entry name" value="Tetracyclin repressor-like, C-terminal domain"/>
    <property type="match status" value="1"/>
</dbReference>
<dbReference type="PANTHER" id="PTHR30328:SF54">
    <property type="entry name" value="HTH-TYPE TRANSCRIPTIONAL REPRESSOR SCO4008"/>
    <property type="match status" value="1"/>
</dbReference>
<dbReference type="EMBL" id="JANIPJ010000003">
    <property type="protein sequence ID" value="MCR2803427.1"/>
    <property type="molecule type" value="Genomic_DNA"/>
</dbReference>
<dbReference type="InterPro" id="IPR001647">
    <property type="entry name" value="HTH_TetR"/>
</dbReference>
<keyword evidence="5" id="KW-1185">Reference proteome</keyword>
<evidence type="ECO:0000256" key="2">
    <source>
        <dbReference type="PROSITE-ProRule" id="PRU00335"/>
    </source>
</evidence>
<dbReference type="GO" id="GO:0003677">
    <property type="term" value="F:DNA binding"/>
    <property type="evidence" value="ECO:0007669"/>
    <property type="project" value="UniProtKB-UniRule"/>
</dbReference>
<proteinExistence type="predicted"/>
<dbReference type="Gene3D" id="1.10.357.10">
    <property type="entry name" value="Tetracycline Repressor, domain 2"/>
    <property type="match status" value="1"/>
</dbReference>
<dbReference type="PANTHER" id="PTHR30328">
    <property type="entry name" value="TRANSCRIPTIONAL REPRESSOR"/>
    <property type="match status" value="1"/>
</dbReference>
<evidence type="ECO:0000256" key="1">
    <source>
        <dbReference type="ARBA" id="ARBA00023125"/>
    </source>
</evidence>
<dbReference type="PRINTS" id="PR00455">
    <property type="entry name" value="HTHTETR"/>
</dbReference>
<organism evidence="4 5">
    <name type="scientific">Paenibacillus soyae</name>
    <dbReference type="NCBI Taxonomy" id="2969249"/>
    <lineage>
        <taxon>Bacteria</taxon>
        <taxon>Bacillati</taxon>
        <taxon>Bacillota</taxon>
        <taxon>Bacilli</taxon>
        <taxon>Bacillales</taxon>
        <taxon>Paenibacillaceae</taxon>
        <taxon>Paenibacillus</taxon>
    </lineage>
</organism>
<evidence type="ECO:0000259" key="3">
    <source>
        <dbReference type="PROSITE" id="PS50977"/>
    </source>
</evidence>